<feature type="transmembrane region" description="Helical" evidence="3">
    <location>
        <begin position="335"/>
        <end position="356"/>
    </location>
</feature>
<sequence length="377" mass="38683">MEVRRAMRWTGMAAAMAAAGLSATIAGAQPSPGAATTKAQAAPSQPTPPQATRAAGAQATPPAGAAAKPQAGGAPAGSASTTTPGGPTPQAPLSESLTGMAKAEYGAGNALLKDGDFAGALVQFEKAYALSKDHRVLWNIALCQKNLRRYAALLDTLQRLEKDGGALLTAEDRKDIADLRTTAEGLVSRVEVVANEAGATVLIDDASMGTTPLAAPLVVELGERRIRVTKPGFKEFTRTLRVEGGGRISLAATLTREVRRGTLVVQAGAEDLISLDGRTVGRGRWEGSVPSGQHALRVSAPGKETHEAEVLVRDGEMRRVDVGLNAAASSSGRTWLWIGGGAALLAGAVITGALLFEPGTPAERGTLGTFPLSFGGR</sequence>
<evidence type="ECO:0000313" key="7">
    <source>
        <dbReference type="Proteomes" id="UP000019678"/>
    </source>
</evidence>
<evidence type="ECO:0000256" key="2">
    <source>
        <dbReference type="SAM" id="MobiDB-lite"/>
    </source>
</evidence>
<dbReference type="InterPro" id="IPR019734">
    <property type="entry name" value="TPR_rpt"/>
</dbReference>
<evidence type="ECO:0000256" key="1">
    <source>
        <dbReference type="PROSITE-ProRule" id="PRU00339"/>
    </source>
</evidence>
<feature type="repeat" description="TPR" evidence="1">
    <location>
        <begin position="101"/>
        <end position="134"/>
    </location>
</feature>
<keyword evidence="3" id="KW-0812">Transmembrane</keyword>
<dbReference type="PROSITE" id="PS50005">
    <property type="entry name" value="TPR"/>
    <property type="match status" value="1"/>
</dbReference>
<feature type="chain" id="PRO_5001496482" evidence="4">
    <location>
        <begin position="29"/>
        <end position="377"/>
    </location>
</feature>
<dbReference type="SUPFAM" id="SSF48452">
    <property type="entry name" value="TPR-like"/>
    <property type="match status" value="1"/>
</dbReference>
<dbReference type="STRING" id="1192034.CAP_2197"/>
<feature type="compositionally biased region" description="Low complexity" evidence="2">
    <location>
        <begin position="29"/>
        <end position="85"/>
    </location>
</feature>
<evidence type="ECO:0000256" key="3">
    <source>
        <dbReference type="SAM" id="Phobius"/>
    </source>
</evidence>
<dbReference type="InterPro" id="IPR011990">
    <property type="entry name" value="TPR-like_helical_dom_sf"/>
</dbReference>
<keyword evidence="3" id="KW-0472">Membrane</keyword>
<protein>
    <submittedName>
        <fullName evidence="6">S-layer protein</fullName>
    </submittedName>
</protein>
<keyword evidence="3" id="KW-1133">Transmembrane helix</keyword>
<dbReference type="EMBL" id="ASRX01000017">
    <property type="protein sequence ID" value="EYF06319.1"/>
    <property type="molecule type" value="Genomic_DNA"/>
</dbReference>
<evidence type="ECO:0000259" key="5">
    <source>
        <dbReference type="Pfam" id="PF08308"/>
    </source>
</evidence>
<dbReference type="AlphaFoldDB" id="A0A017TAQ5"/>
<reference evidence="6 7" key="1">
    <citation type="submission" date="2013-05" db="EMBL/GenBank/DDBJ databases">
        <title>Genome assembly of Chondromyces apiculatus DSM 436.</title>
        <authorList>
            <person name="Sharma G."/>
            <person name="Khatri I."/>
            <person name="Kaur C."/>
            <person name="Mayilraj S."/>
            <person name="Subramanian S."/>
        </authorList>
    </citation>
    <scope>NUCLEOTIDE SEQUENCE [LARGE SCALE GENOMIC DNA]</scope>
    <source>
        <strain evidence="6 7">DSM 436</strain>
    </source>
</reference>
<feature type="region of interest" description="Disordered" evidence="2">
    <location>
        <begin position="29"/>
        <end position="94"/>
    </location>
</feature>
<dbReference type="InterPro" id="IPR013229">
    <property type="entry name" value="PEGA"/>
</dbReference>
<dbReference type="Proteomes" id="UP000019678">
    <property type="component" value="Unassembled WGS sequence"/>
</dbReference>
<evidence type="ECO:0000256" key="4">
    <source>
        <dbReference type="SAM" id="SignalP"/>
    </source>
</evidence>
<gene>
    <name evidence="6" type="ORF">CAP_2197</name>
</gene>
<evidence type="ECO:0000313" key="6">
    <source>
        <dbReference type="EMBL" id="EYF06319.1"/>
    </source>
</evidence>
<feature type="domain" description="PEGA" evidence="5">
    <location>
        <begin position="269"/>
        <end position="325"/>
    </location>
</feature>
<proteinExistence type="predicted"/>
<dbReference type="Pfam" id="PF08308">
    <property type="entry name" value="PEGA"/>
    <property type="match status" value="2"/>
</dbReference>
<feature type="signal peptide" evidence="4">
    <location>
        <begin position="1"/>
        <end position="28"/>
    </location>
</feature>
<name>A0A017TAQ5_9BACT</name>
<dbReference type="eggNOG" id="COG1729">
    <property type="taxonomic scope" value="Bacteria"/>
</dbReference>
<dbReference type="Gene3D" id="1.25.40.10">
    <property type="entry name" value="Tetratricopeptide repeat domain"/>
    <property type="match status" value="1"/>
</dbReference>
<comment type="caution">
    <text evidence="6">The sequence shown here is derived from an EMBL/GenBank/DDBJ whole genome shotgun (WGS) entry which is preliminary data.</text>
</comment>
<feature type="domain" description="PEGA" evidence="5">
    <location>
        <begin position="190"/>
        <end position="256"/>
    </location>
</feature>
<keyword evidence="1" id="KW-0802">TPR repeat</keyword>
<accession>A0A017TAQ5</accession>
<keyword evidence="7" id="KW-1185">Reference proteome</keyword>
<keyword evidence="4" id="KW-0732">Signal</keyword>
<organism evidence="6 7">
    <name type="scientific">Chondromyces apiculatus DSM 436</name>
    <dbReference type="NCBI Taxonomy" id="1192034"/>
    <lineage>
        <taxon>Bacteria</taxon>
        <taxon>Pseudomonadati</taxon>
        <taxon>Myxococcota</taxon>
        <taxon>Polyangia</taxon>
        <taxon>Polyangiales</taxon>
        <taxon>Polyangiaceae</taxon>
        <taxon>Chondromyces</taxon>
    </lineage>
</organism>